<feature type="region of interest" description="Disordered" evidence="3">
    <location>
        <begin position="98"/>
        <end position="130"/>
    </location>
</feature>
<feature type="region of interest" description="Disordered" evidence="3">
    <location>
        <begin position="330"/>
        <end position="352"/>
    </location>
</feature>
<dbReference type="Pfam" id="PF16071">
    <property type="entry name" value="DUF4812"/>
    <property type="match status" value="1"/>
</dbReference>
<feature type="compositionally biased region" description="Basic and acidic residues" evidence="3">
    <location>
        <begin position="330"/>
        <end position="344"/>
    </location>
</feature>
<gene>
    <name evidence="5" type="ORF">PHYEVI_LOCUS6492</name>
</gene>
<feature type="compositionally biased region" description="Basic and acidic residues" evidence="3">
    <location>
        <begin position="167"/>
        <end position="178"/>
    </location>
</feature>
<dbReference type="PANTHER" id="PTHR34639:SF1">
    <property type="entry name" value="PROTEIN FLATTOP"/>
    <property type="match status" value="1"/>
</dbReference>
<dbReference type="Proteomes" id="UP001153712">
    <property type="component" value="Chromosome 3"/>
</dbReference>
<feature type="region of interest" description="Disordered" evidence="3">
    <location>
        <begin position="156"/>
        <end position="178"/>
    </location>
</feature>
<dbReference type="EMBL" id="OU900096">
    <property type="protein sequence ID" value="CAG9860135.1"/>
    <property type="molecule type" value="Genomic_DNA"/>
</dbReference>
<dbReference type="CDD" id="cd23705">
    <property type="entry name" value="Flattop"/>
    <property type="match status" value="1"/>
</dbReference>
<evidence type="ECO:0000256" key="1">
    <source>
        <dbReference type="ARBA" id="ARBA00009887"/>
    </source>
</evidence>
<organism evidence="5 6">
    <name type="scientific">Phyllotreta striolata</name>
    <name type="common">Striped flea beetle</name>
    <name type="synonym">Crioceris striolata</name>
    <dbReference type="NCBI Taxonomy" id="444603"/>
    <lineage>
        <taxon>Eukaryota</taxon>
        <taxon>Metazoa</taxon>
        <taxon>Ecdysozoa</taxon>
        <taxon>Arthropoda</taxon>
        <taxon>Hexapoda</taxon>
        <taxon>Insecta</taxon>
        <taxon>Pterygota</taxon>
        <taxon>Neoptera</taxon>
        <taxon>Endopterygota</taxon>
        <taxon>Coleoptera</taxon>
        <taxon>Polyphaga</taxon>
        <taxon>Cucujiformia</taxon>
        <taxon>Chrysomeloidea</taxon>
        <taxon>Chrysomelidae</taxon>
        <taxon>Galerucinae</taxon>
        <taxon>Alticini</taxon>
        <taxon>Phyllotreta</taxon>
    </lineage>
</organism>
<proteinExistence type="inferred from homology"/>
<sequence>MDLKFVKKYSKYESSFKPKVLGNWQVPKLNISRPKSKKGNTKAIADERGHLLPNIKRSNGNPWGNYIDTWHLPKKIDKKTAYQINGLIQNTQTSGYNQYNESHATQNPEEAPNNEEENNKENDETNSMPQPYVPGDFTERKYQHPSYEELAANRFPSAKPLPNGFPRTREDFSRHTEPERNLTKEVNDFYDTHKQMLQAEPPEKPSEPKKERFLSPLINAISNFTMAKKLHRENLEHYPLPDTLTDAMYRKMLLERQSKGEEDVHYATGIGWKGYPGYGPTRCTKLKIFRPKTSISPKDEPVSSFDRKWRFIRQAKVSPMDLAICWDLKPQDPNDEPEKAKHVDGSNGSAAPAVFNLVHSPKQEEAEHKCDGVHVCGPVFDHSDKGNEDKEYFFHRSKKAPRSAAGSSSCSDQSKRRAKSALGDGEKLSSCSKESFISAKSRAKSASNSNDIEGRIPEISKEVIDKNMYRSTPNLSECGGKYCKKYAKMGCKSCVACEMKDIRPVEKRPKSEYKMAFKAGVPQQKTVSKPSCNLKVPKPKVPYMVKNYVIDSLGGPFCLQKKKRDDYPEHWRLATVYQHSYKPIYARKRPLMHTVFK</sequence>
<evidence type="ECO:0000256" key="3">
    <source>
        <dbReference type="SAM" id="MobiDB-lite"/>
    </source>
</evidence>
<dbReference type="InterPro" id="IPR038797">
    <property type="entry name" value="Fltp"/>
</dbReference>
<evidence type="ECO:0000313" key="5">
    <source>
        <dbReference type="EMBL" id="CAG9860135.1"/>
    </source>
</evidence>
<dbReference type="AlphaFoldDB" id="A0A9N9TTK6"/>
<dbReference type="OrthoDB" id="521617at2759"/>
<reference evidence="5" key="1">
    <citation type="submission" date="2022-01" db="EMBL/GenBank/DDBJ databases">
        <authorList>
            <person name="King R."/>
        </authorList>
    </citation>
    <scope>NUCLEOTIDE SEQUENCE</scope>
</reference>
<feature type="domain" description="DUF4812" evidence="4">
    <location>
        <begin position="534"/>
        <end position="597"/>
    </location>
</feature>
<feature type="region of interest" description="Disordered" evidence="3">
    <location>
        <begin position="395"/>
        <end position="427"/>
    </location>
</feature>
<evidence type="ECO:0000313" key="6">
    <source>
        <dbReference type="Proteomes" id="UP001153712"/>
    </source>
</evidence>
<dbReference type="InterPro" id="IPR032084">
    <property type="entry name" value="DUF4812"/>
</dbReference>
<comment type="similarity">
    <text evidence="1">Belongs to the Flattop family.</text>
</comment>
<dbReference type="GO" id="GO:0036064">
    <property type="term" value="C:ciliary basal body"/>
    <property type="evidence" value="ECO:0007669"/>
    <property type="project" value="TreeGrafter"/>
</dbReference>
<name>A0A9N9TTK6_PHYSR</name>
<dbReference type="PANTHER" id="PTHR34639">
    <property type="entry name" value="PROTEIN FLATTOP"/>
    <property type="match status" value="1"/>
</dbReference>
<evidence type="ECO:0000256" key="2">
    <source>
        <dbReference type="ARBA" id="ARBA00033306"/>
    </source>
</evidence>
<keyword evidence="6" id="KW-1185">Reference proteome</keyword>
<feature type="compositionally biased region" description="Low complexity" evidence="3">
    <location>
        <begin position="402"/>
        <end position="412"/>
    </location>
</feature>
<dbReference type="Pfam" id="PF22611">
    <property type="entry name" value="CFAP126"/>
    <property type="match status" value="1"/>
</dbReference>
<accession>A0A9N9TTK6</accession>
<dbReference type="GO" id="GO:0044782">
    <property type="term" value="P:cilium organization"/>
    <property type="evidence" value="ECO:0007669"/>
    <property type="project" value="TreeGrafter"/>
</dbReference>
<evidence type="ECO:0000259" key="4">
    <source>
        <dbReference type="Pfam" id="PF16071"/>
    </source>
</evidence>
<protein>
    <recommendedName>
        <fullName evidence="2">Cilia- and flagella-associated protein 126</fullName>
    </recommendedName>
</protein>